<dbReference type="RefSeq" id="WP_098060704.1">
    <property type="nucleotide sequence ID" value="NZ_PDEP01000001.1"/>
</dbReference>
<dbReference type="InterPro" id="IPR003837">
    <property type="entry name" value="GatC"/>
</dbReference>
<keyword evidence="1" id="KW-0547">Nucleotide-binding</keyword>
<dbReference type="EC" id="6.3.5.-" evidence="1"/>
<dbReference type="GO" id="GO:0070681">
    <property type="term" value="P:glutaminyl-tRNAGln biosynthesis via transamidation"/>
    <property type="evidence" value="ECO:0007669"/>
    <property type="project" value="TreeGrafter"/>
</dbReference>
<feature type="compositionally biased region" description="Basic and acidic residues" evidence="2">
    <location>
        <begin position="84"/>
        <end position="98"/>
    </location>
</feature>
<dbReference type="PANTHER" id="PTHR15004:SF0">
    <property type="entry name" value="GLUTAMYL-TRNA(GLN) AMIDOTRANSFERASE SUBUNIT C, MITOCHONDRIAL"/>
    <property type="match status" value="1"/>
</dbReference>
<dbReference type="GO" id="GO:0006412">
    <property type="term" value="P:translation"/>
    <property type="evidence" value="ECO:0007669"/>
    <property type="project" value="UniProtKB-UniRule"/>
</dbReference>
<accession>A0A2H3P8T7</accession>
<dbReference type="GO" id="GO:0005524">
    <property type="term" value="F:ATP binding"/>
    <property type="evidence" value="ECO:0007669"/>
    <property type="project" value="UniProtKB-KW"/>
</dbReference>
<organism evidence="3 4">
    <name type="scientific">Longimonas halophila</name>
    <dbReference type="NCBI Taxonomy" id="1469170"/>
    <lineage>
        <taxon>Bacteria</taxon>
        <taxon>Pseudomonadati</taxon>
        <taxon>Rhodothermota</taxon>
        <taxon>Rhodothermia</taxon>
        <taxon>Rhodothermales</taxon>
        <taxon>Salisaetaceae</taxon>
        <taxon>Longimonas</taxon>
    </lineage>
</organism>
<dbReference type="GO" id="GO:0050567">
    <property type="term" value="F:glutaminyl-tRNA synthase (glutamine-hydrolyzing) activity"/>
    <property type="evidence" value="ECO:0007669"/>
    <property type="project" value="UniProtKB-UniRule"/>
</dbReference>
<dbReference type="PANTHER" id="PTHR15004">
    <property type="entry name" value="GLUTAMYL-TRNA(GLN) AMIDOTRANSFERASE SUBUNIT C, MITOCHONDRIAL"/>
    <property type="match status" value="1"/>
</dbReference>
<comment type="catalytic activity">
    <reaction evidence="1">
        <text>L-glutamyl-tRNA(Gln) + L-glutamine + ATP + H2O = L-glutaminyl-tRNA(Gln) + L-glutamate + ADP + phosphate + H(+)</text>
        <dbReference type="Rhea" id="RHEA:17521"/>
        <dbReference type="Rhea" id="RHEA-COMP:9681"/>
        <dbReference type="Rhea" id="RHEA-COMP:9684"/>
        <dbReference type="ChEBI" id="CHEBI:15377"/>
        <dbReference type="ChEBI" id="CHEBI:15378"/>
        <dbReference type="ChEBI" id="CHEBI:29985"/>
        <dbReference type="ChEBI" id="CHEBI:30616"/>
        <dbReference type="ChEBI" id="CHEBI:43474"/>
        <dbReference type="ChEBI" id="CHEBI:58359"/>
        <dbReference type="ChEBI" id="CHEBI:78520"/>
        <dbReference type="ChEBI" id="CHEBI:78521"/>
        <dbReference type="ChEBI" id="CHEBI:456216"/>
    </reaction>
</comment>
<name>A0A2H3P8T7_9BACT</name>
<dbReference type="InterPro" id="IPR036113">
    <property type="entry name" value="Asp/Glu-ADT_sf_sub_c"/>
</dbReference>
<dbReference type="HAMAP" id="MF_00122">
    <property type="entry name" value="GatC"/>
    <property type="match status" value="1"/>
</dbReference>
<keyword evidence="4" id="KW-1185">Reference proteome</keyword>
<reference evidence="3 4" key="1">
    <citation type="submission" date="2017-10" db="EMBL/GenBank/DDBJ databases">
        <title>Draft genome of Longimonas halophila.</title>
        <authorList>
            <person name="Goh K.M."/>
            <person name="Shamsir M.S."/>
            <person name="Lim S.W."/>
        </authorList>
    </citation>
    <scope>NUCLEOTIDE SEQUENCE [LARGE SCALE GENOMIC DNA]</scope>
    <source>
        <strain evidence="3 4">KCTC 42399</strain>
    </source>
</reference>
<comment type="catalytic activity">
    <reaction evidence="1">
        <text>L-aspartyl-tRNA(Asn) + L-glutamine + ATP + H2O = L-asparaginyl-tRNA(Asn) + L-glutamate + ADP + phosphate + 2 H(+)</text>
        <dbReference type="Rhea" id="RHEA:14513"/>
        <dbReference type="Rhea" id="RHEA-COMP:9674"/>
        <dbReference type="Rhea" id="RHEA-COMP:9677"/>
        <dbReference type="ChEBI" id="CHEBI:15377"/>
        <dbReference type="ChEBI" id="CHEBI:15378"/>
        <dbReference type="ChEBI" id="CHEBI:29985"/>
        <dbReference type="ChEBI" id="CHEBI:30616"/>
        <dbReference type="ChEBI" id="CHEBI:43474"/>
        <dbReference type="ChEBI" id="CHEBI:58359"/>
        <dbReference type="ChEBI" id="CHEBI:78515"/>
        <dbReference type="ChEBI" id="CHEBI:78516"/>
        <dbReference type="ChEBI" id="CHEBI:456216"/>
    </reaction>
</comment>
<evidence type="ECO:0000256" key="1">
    <source>
        <dbReference type="HAMAP-Rule" id="MF_00122"/>
    </source>
</evidence>
<dbReference type="NCBIfam" id="TIGR00135">
    <property type="entry name" value="gatC"/>
    <property type="match status" value="1"/>
</dbReference>
<dbReference type="GO" id="GO:0016740">
    <property type="term" value="F:transferase activity"/>
    <property type="evidence" value="ECO:0007669"/>
    <property type="project" value="UniProtKB-KW"/>
</dbReference>
<comment type="caution">
    <text evidence="3">The sequence shown here is derived from an EMBL/GenBank/DDBJ whole genome shotgun (WGS) entry which is preliminary data.</text>
</comment>
<keyword evidence="1" id="KW-0436">Ligase</keyword>
<proteinExistence type="inferred from homology"/>
<comment type="function">
    <text evidence="1">Allows the formation of correctly charged Asn-tRNA(Asn) or Gln-tRNA(Gln) through the transamidation of misacylated Asp-tRNA(Asn) or Glu-tRNA(Gln) in organisms which lack either or both of asparaginyl-tRNA or glutaminyl-tRNA synthetases. The reaction takes place in the presence of glutamine and ATP through an activated phospho-Asp-tRNA(Asn) or phospho-Glu-tRNA(Gln).</text>
</comment>
<feature type="compositionally biased region" description="Basic and acidic residues" evidence="2">
    <location>
        <begin position="56"/>
        <end position="73"/>
    </location>
</feature>
<dbReference type="OrthoDB" id="9813938at2"/>
<dbReference type="Pfam" id="PF02686">
    <property type="entry name" value="GatC"/>
    <property type="match status" value="1"/>
</dbReference>
<dbReference type="AlphaFoldDB" id="A0A2H3P8T7"/>
<keyword evidence="1" id="KW-0648">Protein biosynthesis</keyword>
<comment type="similarity">
    <text evidence="1">Belongs to the GatC family.</text>
</comment>
<gene>
    <name evidence="1" type="primary">gatC</name>
    <name evidence="3" type="ORF">CRI93_00830</name>
</gene>
<evidence type="ECO:0000313" key="3">
    <source>
        <dbReference type="EMBL" id="PEN09305.1"/>
    </source>
</evidence>
<comment type="subunit">
    <text evidence="1">Heterotrimer of A, B and C subunits.</text>
</comment>
<feature type="region of interest" description="Disordered" evidence="2">
    <location>
        <begin position="45"/>
        <end position="98"/>
    </location>
</feature>
<dbReference type="EMBL" id="PDEP01000001">
    <property type="protein sequence ID" value="PEN09305.1"/>
    <property type="molecule type" value="Genomic_DNA"/>
</dbReference>
<dbReference type="Proteomes" id="UP000221024">
    <property type="component" value="Unassembled WGS sequence"/>
</dbReference>
<protein>
    <recommendedName>
        <fullName evidence="1">Aspartyl/glutamyl-tRNA(Asn/Gln) amidotransferase subunit C</fullName>
        <shortName evidence="1">Asp/Glu-ADT subunit C</shortName>
        <ecNumber evidence="1">6.3.5.-</ecNumber>
    </recommendedName>
</protein>
<dbReference type="Gene3D" id="1.10.20.60">
    <property type="entry name" value="Glu-tRNAGln amidotransferase C subunit, N-terminal domain"/>
    <property type="match status" value="1"/>
</dbReference>
<dbReference type="GO" id="GO:0006450">
    <property type="term" value="P:regulation of translational fidelity"/>
    <property type="evidence" value="ECO:0007669"/>
    <property type="project" value="InterPro"/>
</dbReference>
<evidence type="ECO:0000313" key="4">
    <source>
        <dbReference type="Proteomes" id="UP000221024"/>
    </source>
</evidence>
<dbReference type="GO" id="GO:0050566">
    <property type="term" value="F:asparaginyl-tRNA synthase (glutamine-hydrolyzing) activity"/>
    <property type="evidence" value="ECO:0007669"/>
    <property type="project" value="RHEA"/>
</dbReference>
<dbReference type="SUPFAM" id="SSF141000">
    <property type="entry name" value="Glu-tRNAGln amidotransferase C subunit"/>
    <property type="match status" value="1"/>
</dbReference>
<keyword evidence="1" id="KW-0067">ATP-binding</keyword>
<keyword evidence="3" id="KW-0808">Transferase</keyword>
<evidence type="ECO:0000256" key="2">
    <source>
        <dbReference type="SAM" id="MobiDB-lite"/>
    </source>
</evidence>
<sequence length="98" mass="10997">MPVTPDDVDHVAELARLSFDDEEKERLARDMSRILDHIDTLNELDTAGVPPMSHGVTRENVTRSDEPNARISREQALQNAPDTDGEHLRVPRVIDTDA</sequence>